<dbReference type="GeneTree" id="ENSGT00940000154607"/>
<dbReference type="GO" id="GO:0016324">
    <property type="term" value="C:apical plasma membrane"/>
    <property type="evidence" value="ECO:0007669"/>
    <property type="project" value="Ensembl"/>
</dbReference>
<dbReference type="PANTHER" id="PTHR24064">
    <property type="entry name" value="SOLUTE CARRIER FAMILY 22 MEMBER"/>
    <property type="match status" value="1"/>
</dbReference>
<feature type="transmembrane region" description="Helical" evidence="5">
    <location>
        <begin position="17"/>
        <end position="37"/>
    </location>
</feature>
<dbReference type="GO" id="GO:0005783">
    <property type="term" value="C:endoplasmic reticulum"/>
    <property type="evidence" value="ECO:0007669"/>
    <property type="project" value="Ensembl"/>
</dbReference>
<feature type="transmembrane region" description="Helical" evidence="5">
    <location>
        <begin position="222"/>
        <end position="244"/>
    </location>
</feature>
<proteinExistence type="predicted"/>
<evidence type="ECO:0000256" key="1">
    <source>
        <dbReference type="ARBA" id="ARBA00004141"/>
    </source>
</evidence>
<dbReference type="CDD" id="cd17374">
    <property type="entry name" value="MFS_OAT"/>
    <property type="match status" value="1"/>
</dbReference>
<feature type="transmembrane region" description="Helical" evidence="5">
    <location>
        <begin position="250"/>
        <end position="268"/>
    </location>
</feature>
<dbReference type="GO" id="GO:0002854">
    <property type="term" value="P:positive regulation of T cell mediated cytotoxicity directed against tumor cell target"/>
    <property type="evidence" value="ECO:0007669"/>
    <property type="project" value="Ensembl"/>
</dbReference>
<evidence type="ECO:0000256" key="4">
    <source>
        <dbReference type="ARBA" id="ARBA00023136"/>
    </source>
</evidence>
<reference evidence="7" key="1">
    <citation type="submission" date="2025-08" db="UniProtKB">
        <authorList>
            <consortium name="Ensembl"/>
        </authorList>
    </citation>
    <scope>IDENTIFICATION</scope>
</reference>
<gene>
    <name evidence="7" type="primary">SLC22A13</name>
</gene>
<feature type="transmembrane region" description="Helical" evidence="5">
    <location>
        <begin position="330"/>
        <end position="348"/>
    </location>
</feature>
<name>A0A7M4E6I1_CROPO</name>
<dbReference type="Ensembl" id="ENSCPRT00005006080.1">
    <property type="protein sequence ID" value="ENSCPRP00005005202.1"/>
    <property type="gene ID" value="ENSCPRG00005003671.1"/>
</dbReference>
<dbReference type="InterPro" id="IPR005828">
    <property type="entry name" value="MFS_sugar_transport-like"/>
</dbReference>
<dbReference type="AlphaFoldDB" id="A0A7M4E6I1"/>
<dbReference type="InterPro" id="IPR036259">
    <property type="entry name" value="MFS_trans_sf"/>
</dbReference>
<dbReference type="OMA" id="WTSIPTI"/>
<dbReference type="InterPro" id="IPR020846">
    <property type="entry name" value="MFS_dom"/>
</dbReference>
<dbReference type="SUPFAM" id="SSF103473">
    <property type="entry name" value="MFS general substrate transporter"/>
    <property type="match status" value="1"/>
</dbReference>
<dbReference type="GO" id="GO:0090416">
    <property type="term" value="F:nicotinate transmembrane transporter activity"/>
    <property type="evidence" value="ECO:0007669"/>
    <property type="project" value="Ensembl"/>
</dbReference>
<dbReference type="Proteomes" id="UP000594220">
    <property type="component" value="Unplaced"/>
</dbReference>
<reference evidence="7" key="2">
    <citation type="submission" date="2025-09" db="UniProtKB">
        <authorList>
            <consortium name="Ensembl"/>
        </authorList>
    </citation>
    <scope>IDENTIFICATION</scope>
</reference>
<accession>A0A7M4E6I1</accession>
<organism evidence="7 8">
    <name type="scientific">Crocodylus porosus</name>
    <name type="common">Saltwater crocodile</name>
    <name type="synonym">Estuarine crocodile</name>
    <dbReference type="NCBI Taxonomy" id="8502"/>
    <lineage>
        <taxon>Eukaryota</taxon>
        <taxon>Metazoa</taxon>
        <taxon>Chordata</taxon>
        <taxon>Craniata</taxon>
        <taxon>Vertebrata</taxon>
        <taxon>Euteleostomi</taxon>
        <taxon>Archelosauria</taxon>
        <taxon>Archosauria</taxon>
        <taxon>Crocodylia</taxon>
        <taxon>Longirostres</taxon>
        <taxon>Crocodylidae</taxon>
        <taxon>Crocodylus</taxon>
    </lineage>
</organism>
<keyword evidence="4 5" id="KW-0472">Membrane</keyword>
<protein>
    <submittedName>
        <fullName evidence="7">Solute carrier family 22 member 13</fullName>
    </submittedName>
</protein>
<sequence length="557" mass="62049">MTDTAEVLKAAGDCGRFQIWLVVLISLACPSLSFHLFSQIFMVQRVPHHCDTSWILEINPNLTKEEQLNLTIPRNTQGSYEECYMYTPVDWDLDSIRRYGLNSTEKCRDGWVYPSIKRSLKCVSFLQFDLVCDRKEQTDISQSIFMLGLLIGAFIFGSLSDSIGRRPTTLVCLLIQGVFGIGTAFVPNFYVYVALRWAIVLTESVLTFLATEWVGISYRPHAVIISHCWFAFGQMTLAGLAYGIRNWRMLQIAGSAPVFALFFYIWVFPESARWLMAKGKIKDAKKLFQKAAVMNKRTIPPELLDELTPEKESKSGNILDVFRKRHLRKVTLIMSAAWFVNSLVYYGVSLNVGNFGLDIYLTQLVFGAVEIPARFSCIYLLQWFGRKKSQSGCLLLGGIMCLIITGIPKDLPVVTTTLAVIGKFSIAASFSVSYVYSAELFPTVVRQTGVGLCSMSARLGGIISPLIGLLGTYNSVIPMAIFGGTPVIGGILCCLLPETRGKELQDGTEEPVETQWWVLAVRPQSLLSPSCFALLINGDRFLASLFSVIQATPRPDV</sequence>
<feature type="transmembrane region" description="Helical" evidence="5">
    <location>
        <begin position="360"/>
        <end position="381"/>
    </location>
</feature>
<evidence type="ECO:0000256" key="5">
    <source>
        <dbReference type="SAM" id="Phobius"/>
    </source>
</evidence>
<evidence type="ECO:0000313" key="8">
    <source>
        <dbReference type="Proteomes" id="UP000594220"/>
    </source>
</evidence>
<evidence type="ECO:0000313" key="7">
    <source>
        <dbReference type="Ensembl" id="ENSCPRP00005005202.1"/>
    </source>
</evidence>
<dbReference type="GO" id="GO:0005794">
    <property type="term" value="C:Golgi apparatus"/>
    <property type="evidence" value="ECO:0007669"/>
    <property type="project" value="Ensembl"/>
</dbReference>
<comment type="subcellular location">
    <subcellularLocation>
        <location evidence="1">Membrane</location>
        <topology evidence="1">Multi-pass membrane protein</topology>
    </subcellularLocation>
</comment>
<keyword evidence="8" id="KW-1185">Reference proteome</keyword>
<feature type="transmembrane region" description="Helical" evidence="5">
    <location>
        <begin position="417"/>
        <end position="437"/>
    </location>
</feature>
<feature type="transmembrane region" description="Helical" evidence="5">
    <location>
        <begin position="189"/>
        <end position="210"/>
    </location>
</feature>
<dbReference type="Gene3D" id="1.20.1250.20">
    <property type="entry name" value="MFS general substrate transporter like domains"/>
    <property type="match status" value="1"/>
</dbReference>
<keyword evidence="2 5" id="KW-0812">Transmembrane</keyword>
<evidence type="ECO:0000256" key="2">
    <source>
        <dbReference type="ARBA" id="ARBA00022692"/>
    </source>
</evidence>
<evidence type="ECO:0000259" key="6">
    <source>
        <dbReference type="PROSITE" id="PS50850"/>
    </source>
</evidence>
<dbReference type="Pfam" id="PF00083">
    <property type="entry name" value="Sugar_tr"/>
    <property type="match status" value="1"/>
</dbReference>
<feature type="domain" description="Major facilitator superfamily (MFS) profile" evidence="6">
    <location>
        <begin position="83"/>
        <end position="501"/>
    </location>
</feature>
<dbReference type="GO" id="GO:0045922">
    <property type="term" value="P:negative regulation of fatty acid metabolic process"/>
    <property type="evidence" value="ECO:0007669"/>
    <property type="project" value="Ensembl"/>
</dbReference>
<dbReference type="GO" id="GO:0015143">
    <property type="term" value="F:urate transmembrane transporter activity"/>
    <property type="evidence" value="ECO:0007669"/>
    <property type="project" value="Ensembl"/>
</dbReference>
<feature type="transmembrane region" description="Helical" evidence="5">
    <location>
        <begin position="476"/>
        <end position="496"/>
    </location>
</feature>
<dbReference type="PROSITE" id="PS50850">
    <property type="entry name" value="MFS"/>
    <property type="match status" value="1"/>
</dbReference>
<evidence type="ECO:0000256" key="3">
    <source>
        <dbReference type="ARBA" id="ARBA00022989"/>
    </source>
</evidence>
<feature type="transmembrane region" description="Helical" evidence="5">
    <location>
        <begin position="393"/>
        <end position="411"/>
    </location>
</feature>
<feature type="transmembrane region" description="Helical" evidence="5">
    <location>
        <begin position="144"/>
        <end position="160"/>
    </location>
</feature>
<feature type="transmembrane region" description="Helical" evidence="5">
    <location>
        <begin position="449"/>
        <end position="470"/>
    </location>
</feature>
<keyword evidence="3 5" id="KW-1133">Transmembrane helix</keyword>